<keyword evidence="3" id="KW-1185">Reference proteome</keyword>
<dbReference type="EMBL" id="JARJCM010000061">
    <property type="protein sequence ID" value="KAJ7033888.1"/>
    <property type="molecule type" value="Genomic_DNA"/>
</dbReference>
<dbReference type="AlphaFoldDB" id="A0AAD6SX16"/>
<gene>
    <name evidence="2" type="ORF">C8F04DRAFT_1103132</name>
</gene>
<organism evidence="2 3">
    <name type="scientific">Mycena alexandri</name>
    <dbReference type="NCBI Taxonomy" id="1745969"/>
    <lineage>
        <taxon>Eukaryota</taxon>
        <taxon>Fungi</taxon>
        <taxon>Dikarya</taxon>
        <taxon>Basidiomycota</taxon>
        <taxon>Agaricomycotina</taxon>
        <taxon>Agaricomycetes</taxon>
        <taxon>Agaricomycetidae</taxon>
        <taxon>Agaricales</taxon>
        <taxon>Marasmiineae</taxon>
        <taxon>Mycenaceae</taxon>
        <taxon>Mycena</taxon>
    </lineage>
</organism>
<protein>
    <recommendedName>
        <fullName evidence="4">CxC2-like cysteine cluster KDZ transposase-associated domain-containing protein</fullName>
    </recommendedName>
</protein>
<evidence type="ECO:0008006" key="4">
    <source>
        <dbReference type="Google" id="ProtNLM"/>
    </source>
</evidence>
<feature type="region of interest" description="Disordered" evidence="1">
    <location>
        <begin position="232"/>
        <end position="271"/>
    </location>
</feature>
<evidence type="ECO:0000256" key="1">
    <source>
        <dbReference type="SAM" id="MobiDB-lite"/>
    </source>
</evidence>
<reference evidence="2" key="1">
    <citation type="submission" date="2023-03" db="EMBL/GenBank/DDBJ databases">
        <title>Massive genome expansion in bonnet fungi (Mycena s.s.) driven by repeated elements and novel gene families across ecological guilds.</title>
        <authorList>
            <consortium name="Lawrence Berkeley National Laboratory"/>
            <person name="Harder C.B."/>
            <person name="Miyauchi S."/>
            <person name="Viragh M."/>
            <person name="Kuo A."/>
            <person name="Thoen E."/>
            <person name="Andreopoulos B."/>
            <person name="Lu D."/>
            <person name="Skrede I."/>
            <person name="Drula E."/>
            <person name="Henrissat B."/>
            <person name="Morin E."/>
            <person name="Kohler A."/>
            <person name="Barry K."/>
            <person name="LaButti K."/>
            <person name="Morin E."/>
            <person name="Salamov A."/>
            <person name="Lipzen A."/>
            <person name="Mereny Z."/>
            <person name="Hegedus B."/>
            <person name="Baldrian P."/>
            <person name="Stursova M."/>
            <person name="Weitz H."/>
            <person name="Taylor A."/>
            <person name="Grigoriev I.V."/>
            <person name="Nagy L.G."/>
            <person name="Martin F."/>
            <person name="Kauserud H."/>
        </authorList>
    </citation>
    <scope>NUCLEOTIDE SEQUENCE</scope>
    <source>
        <strain evidence="2">CBHHK200</strain>
    </source>
</reference>
<sequence length="890" mass="101017">MPALVDAYFALKTNGAINSDSAPSPWRIEVLGFNDHGPRNFSYTEMFQTANSALILHGYIGSAPDQPALAFPIRLLEIYRQLHRVCPRFSLDALSKTLTHLHHGPRKSALHDQLGIAYDAYLAILRAADARCQTALGRGGTWYTENVCPPCFYKVLNEPPLRFSWLGAMDGNNSLKLVDPMFHAGTTRADNRTSAHDRWLSPEEVDEFKDEVFNSQKRPRGTGSILTETHTSATASLREPQPSLTPTPASTVPVAPTKTDNEPPVTAETEDTDEDVVWLNVNELESMEVEELARCINTCVDRWRNAGPEQRKKMYALFAVAGIFLVVCRHGHVVVMCDMIRSGELMKYPLAMVKRLLDRYGKDIGLGYDIMCAFFKTLLRSSLGSRVVALNLRGVVPAFHGHAHNRACQVGWHPLYVDGVGLEDFEECERTFAKSNNLASVTRLATTFHRKQAIDEHFYFHDLDKHAASGNFIYQNYRQANEKEAINRGQLRALEVRLNTTAADYEAALLNEQQYFKDLRSEPAEVAHTVEYMDLLTKLYARSDASDQAKTAFRRLDHDIIKNGYTRTEIARVKTQYRTTYDKYLATHEEVCRYEDLHGIQTRWTPSSKEYTDALKVMTERRYKRAVSELERLVVGRLFEMTKLGMSGVAYKLREKLNKALKTRAEAIRKAIDHYNTAGMALNPPRPRLTWRMVINSASLAEFDWLRETRQDIRDLPWAQPARREAMVLYFGIKRAQEEKVRLDVEIRRLITAMYDDHVDYYRAIGANIIVNPAVARALSRDWASRTAINTSIAKRLVQTSRLAGFTGTLFPGERDGRDPTLRDGIPPPPWLSEVLQLTTVSIEYEEEDVVGMTSAERREYDASGLARESDFDDNLVVELMETLATSDDL</sequence>
<comment type="caution">
    <text evidence="2">The sequence shown here is derived from an EMBL/GenBank/DDBJ whole genome shotgun (WGS) entry which is preliminary data.</text>
</comment>
<dbReference type="PANTHER" id="PTHR33096">
    <property type="entry name" value="CXC2 DOMAIN-CONTAINING PROTEIN"/>
    <property type="match status" value="1"/>
</dbReference>
<name>A0AAD6SX16_9AGAR</name>
<dbReference type="PANTHER" id="PTHR33096:SF1">
    <property type="entry name" value="CXC1-LIKE CYSTEINE CLUSTER ASSOCIATED WITH KDZ TRANSPOSASES DOMAIN-CONTAINING PROTEIN"/>
    <property type="match status" value="1"/>
</dbReference>
<dbReference type="InterPro" id="IPR040521">
    <property type="entry name" value="KDZ"/>
</dbReference>
<proteinExistence type="predicted"/>
<dbReference type="Pfam" id="PF18758">
    <property type="entry name" value="KDZ"/>
    <property type="match status" value="1"/>
</dbReference>
<evidence type="ECO:0000313" key="2">
    <source>
        <dbReference type="EMBL" id="KAJ7033888.1"/>
    </source>
</evidence>
<dbReference type="Proteomes" id="UP001218188">
    <property type="component" value="Unassembled WGS sequence"/>
</dbReference>
<feature type="compositionally biased region" description="Low complexity" evidence="1">
    <location>
        <begin position="242"/>
        <end position="258"/>
    </location>
</feature>
<accession>A0AAD6SX16</accession>
<evidence type="ECO:0000313" key="3">
    <source>
        <dbReference type="Proteomes" id="UP001218188"/>
    </source>
</evidence>